<dbReference type="EMBL" id="CP070619">
    <property type="protein sequence ID" value="QSE88121.1"/>
    <property type="molecule type" value="Genomic_DNA"/>
</dbReference>
<gene>
    <name evidence="2" type="ORF">JWS13_05510</name>
</gene>
<name>A0A974ZRU9_9NOCA</name>
<dbReference type="RefSeq" id="WP_206004874.1">
    <property type="nucleotide sequence ID" value="NZ_CP070619.1"/>
</dbReference>
<sequence>MTTRTRHDALELETMLLTRYLLPNRRFASERTRYLERSAYTLLSRVAAQGPMSIGELSDALGLDVSTLNRQTAAMTKTGDLARIPDPEGGMARKFQATATGKQHLEADRHANAEGLSTVVADWPPEDVDTFVALLRRFNTDLENLDGRPWPRE</sequence>
<dbReference type="Proteomes" id="UP000662986">
    <property type="component" value="Chromosome"/>
</dbReference>
<proteinExistence type="predicted"/>
<dbReference type="InterPro" id="IPR000835">
    <property type="entry name" value="HTH_MarR-typ"/>
</dbReference>
<organism evidence="2 3">
    <name type="scientific">Rhodococcus pseudokoreensis</name>
    <dbReference type="NCBI Taxonomy" id="2811421"/>
    <lineage>
        <taxon>Bacteria</taxon>
        <taxon>Bacillati</taxon>
        <taxon>Actinomycetota</taxon>
        <taxon>Actinomycetes</taxon>
        <taxon>Mycobacteriales</taxon>
        <taxon>Nocardiaceae</taxon>
        <taxon>Rhodococcus</taxon>
    </lineage>
</organism>
<evidence type="ECO:0000313" key="2">
    <source>
        <dbReference type="EMBL" id="QSE88121.1"/>
    </source>
</evidence>
<reference evidence="2 3" key="1">
    <citation type="journal article" date="2021" name="Microbiol. Resour. Announc.">
        <title>Complete Genome Sequences of Two Rhodococcus sp. Strains with Large and Linear Chromosomes, Isolated from Apple Rhizosphere.</title>
        <authorList>
            <person name="Benning S."/>
            <person name="Brugnone N."/>
            <person name="Siani R."/>
            <person name="Kublik S."/>
            <person name="Schloter M."/>
            <person name="Rad V."/>
        </authorList>
    </citation>
    <scope>NUCLEOTIDE SEQUENCE [LARGE SCALE GENOMIC DNA]</scope>
    <source>
        <strain evidence="2 3">R79</strain>
    </source>
</reference>
<feature type="domain" description="HTH marR-type" evidence="1">
    <location>
        <begin position="28"/>
        <end position="128"/>
    </location>
</feature>
<evidence type="ECO:0000313" key="3">
    <source>
        <dbReference type="Proteomes" id="UP000662986"/>
    </source>
</evidence>
<dbReference type="Gene3D" id="1.10.10.10">
    <property type="entry name" value="Winged helix-like DNA-binding domain superfamily/Winged helix DNA-binding domain"/>
    <property type="match status" value="1"/>
</dbReference>
<dbReference type="Pfam" id="PF01047">
    <property type="entry name" value="MarR"/>
    <property type="match status" value="1"/>
</dbReference>
<dbReference type="SMART" id="SM00347">
    <property type="entry name" value="HTH_MARR"/>
    <property type="match status" value="1"/>
</dbReference>
<accession>A0A974ZRU9</accession>
<protein>
    <submittedName>
        <fullName evidence="2">MarR family transcriptional regulator</fullName>
    </submittedName>
</protein>
<reference evidence="2 3" key="2">
    <citation type="journal article" date="2022" name="Arch. Microbiol.">
        <title>Rhodococcus pseudokoreensis sp. nov. isolated from the rhizosphere of young M26 apple rootstocks.</title>
        <authorList>
            <person name="Kampfer P."/>
            <person name="Glaeser S.P."/>
            <person name="Blom J."/>
            <person name="Wolf J."/>
            <person name="Benning S."/>
            <person name="Schloter M."/>
            <person name="Neumann-Schaal M."/>
        </authorList>
    </citation>
    <scope>NUCLEOTIDE SEQUENCE [LARGE SCALE GENOMIC DNA]</scope>
    <source>
        <strain evidence="2 3">R79</strain>
    </source>
</reference>
<dbReference type="InterPro" id="IPR036390">
    <property type="entry name" value="WH_DNA-bd_sf"/>
</dbReference>
<keyword evidence="3" id="KW-1185">Reference proteome</keyword>
<dbReference type="SUPFAM" id="SSF46785">
    <property type="entry name" value="Winged helix' DNA-binding domain"/>
    <property type="match status" value="1"/>
</dbReference>
<evidence type="ECO:0000259" key="1">
    <source>
        <dbReference type="SMART" id="SM00347"/>
    </source>
</evidence>
<dbReference type="InterPro" id="IPR036388">
    <property type="entry name" value="WH-like_DNA-bd_sf"/>
</dbReference>